<dbReference type="InterPro" id="IPR043128">
    <property type="entry name" value="Rev_trsase/Diguanyl_cyclase"/>
</dbReference>
<dbReference type="SMART" id="SM00052">
    <property type="entry name" value="EAL"/>
    <property type="match status" value="1"/>
</dbReference>
<evidence type="ECO:0000259" key="2">
    <source>
        <dbReference type="PROSITE" id="PS50887"/>
    </source>
</evidence>
<sequence length="587" mass="63428">MTDPSHLAGPVVKADTEYSLLRRAAFASMDAESILTAEFDADGQVVDFRFVVTNVVASQVLRRPMVELLGHTVTEVFPSSGANLVRIWAECLASGIAMLEEIQIDTDMEHPRWIRQQVLPLGDAIAVTSHDITDRRRAEADLRSLAHQDPLTELPNRRAALDGICASLERHGHGSPTTVLFVDLDRFKTVNDTFGHAGGDELLRQIAARLGSVLRAEDMVARFGGDEFVVCLDGSTPPQGVSSIIDKLVDALRVPFRIGDSDVAISASIGVATSHPDWSGTIDTANLLVHQADIAAYEAKRQGRDQVAIFDERIGHRVDRAGMIVRELRNALSEGHLEVHFQAQVHLETRRPVGLEALVRWNHPEHGLLSAGEFLPLAEDAGLTVPLGRWVRQRAMESWKRSLGSLPSNLTDKMILWFKVSPTELQSNFIAWLVADAAAAGFAHSSVGIEMEAESPEAVFAIKKQTLEELRALGFRIALTEVSVNHAGISALHSFAADVIKLERVAVTQLGESAGSTRTALLGVLSVLGSLSAELGMQLCAGGIESEAQLAPLKDHGFVSGAGDHLAPVVSEPDLVEALENMFATST</sequence>
<protein>
    <submittedName>
        <fullName evidence="3">Unannotated protein</fullName>
    </submittedName>
</protein>
<dbReference type="InterPro" id="IPR001633">
    <property type="entry name" value="EAL_dom"/>
</dbReference>
<dbReference type="PANTHER" id="PTHR44757">
    <property type="entry name" value="DIGUANYLATE CYCLASE DGCP"/>
    <property type="match status" value="1"/>
</dbReference>
<feature type="domain" description="EAL" evidence="1">
    <location>
        <begin position="321"/>
        <end position="583"/>
    </location>
</feature>
<dbReference type="Gene3D" id="3.30.70.270">
    <property type="match status" value="1"/>
</dbReference>
<dbReference type="SUPFAM" id="SSF141868">
    <property type="entry name" value="EAL domain-like"/>
    <property type="match status" value="1"/>
</dbReference>
<dbReference type="Pfam" id="PF08448">
    <property type="entry name" value="PAS_4"/>
    <property type="match status" value="1"/>
</dbReference>
<dbReference type="InterPro" id="IPR035965">
    <property type="entry name" value="PAS-like_dom_sf"/>
</dbReference>
<dbReference type="Gene3D" id="3.30.450.20">
    <property type="entry name" value="PAS domain"/>
    <property type="match status" value="1"/>
</dbReference>
<proteinExistence type="predicted"/>
<dbReference type="EMBL" id="CAFBOG010000013">
    <property type="protein sequence ID" value="CAB4969628.1"/>
    <property type="molecule type" value="Genomic_DNA"/>
</dbReference>
<dbReference type="Pfam" id="PF00990">
    <property type="entry name" value="GGDEF"/>
    <property type="match status" value="1"/>
</dbReference>
<organism evidence="3">
    <name type="scientific">freshwater metagenome</name>
    <dbReference type="NCBI Taxonomy" id="449393"/>
    <lineage>
        <taxon>unclassified sequences</taxon>
        <taxon>metagenomes</taxon>
        <taxon>ecological metagenomes</taxon>
    </lineage>
</organism>
<dbReference type="InterPro" id="IPR013656">
    <property type="entry name" value="PAS_4"/>
</dbReference>
<dbReference type="PANTHER" id="PTHR44757:SF2">
    <property type="entry name" value="BIOFILM ARCHITECTURE MAINTENANCE PROTEIN MBAA"/>
    <property type="match status" value="1"/>
</dbReference>
<dbReference type="SUPFAM" id="SSF55785">
    <property type="entry name" value="PYP-like sensor domain (PAS domain)"/>
    <property type="match status" value="1"/>
</dbReference>
<gene>
    <name evidence="3" type="ORF">UFOPK3914_00267</name>
</gene>
<dbReference type="SUPFAM" id="SSF55073">
    <property type="entry name" value="Nucleotide cyclase"/>
    <property type="match status" value="1"/>
</dbReference>
<dbReference type="CDD" id="cd01949">
    <property type="entry name" value="GGDEF"/>
    <property type="match status" value="1"/>
</dbReference>
<name>A0A6J7LN36_9ZZZZ</name>
<dbReference type="InterPro" id="IPR052155">
    <property type="entry name" value="Biofilm_reg_signaling"/>
</dbReference>
<dbReference type="InterPro" id="IPR035919">
    <property type="entry name" value="EAL_sf"/>
</dbReference>
<dbReference type="InterPro" id="IPR029787">
    <property type="entry name" value="Nucleotide_cyclase"/>
</dbReference>
<dbReference type="NCBIfam" id="TIGR00254">
    <property type="entry name" value="GGDEF"/>
    <property type="match status" value="1"/>
</dbReference>
<dbReference type="SMART" id="SM00267">
    <property type="entry name" value="GGDEF"/>
    <property type="match status" value="1"/>
</dbReference>
<dbReference type="CDD" id="cd01948">
    <property type="entry name" value="EAL"/>
    <property type="match status" value="1"/>
</dbReference>
<reference evidence="3" key="1">
    <citation type="submission" date="2020-05" db="EMBL/GenBank/DDBJ databases">
        <authorList>
            <person name="Chiriac C."/>
            <person name="Salcher M."/>
            <person name="Ghai R."/>
            <person name="Kavagutti S V."/>
        </authorList>
    </citation>
    <scope>NUCLEOTIDE SEQUENCE</scope>
</reference>
<dbReference type="Gene3D" id="3.20.20.450">
    <property type="entry name" value="EAL domain"/>
    <property type="match status" value="1"/>
</dbReference>
<dbReference type="InterPro" id="IPR000160">
    <property type="entry name" value="GGDEF_dom"/>
</dbReference>
<dbReference type="PROSITE" id="PS50887">
    <property type="entry name" value="GGDEF"/>
    <property type="match status" value="1"/>
</dbReference>
<accession>A0A6J7LN36</accession>
<dbReference type="AlphaFoldDB" id="A0A6J7LN36"/>
<evidence type="ECO:0000259" key="1">
    <source>
        <dbReference type="PROSITE" id="PS50883"/>
    </source>
</evidence>
<evidence type="ECO:0000313" key="3">
    <source>
        <dbReference type="EMBL" id="CAB4969628.1"/>
    </source>
</evidence>
<dbReference type="Pfam" id="PF00563">
    <property type="entry name" value="EAL"/>
    <property type="match status" value="1"/>
</dbReference>
<feature type="domain" description="GGDEF" evidence="2">
    <location>
        <begin position="175"/>
        <end position="312"/>
    </location>
</feature>
<dbReference type="PROSITE" id="PS50883">
    <property type="entry name" value="EAL"/>
    <property type="match status" value="1"/>
</dbReference>